<gene>
    <name evidence="3" type="primary">LOC118405690</name>
</gene>
<dbReference type="GeneID" id="118405690"/>
<dbReference type="OMA" id="KYHCTRR"/>
<dbReference type="AlphaFoldDB" id="A0A9J7HKD1"/>
<dbReference type="RefSeq" id="XP_035661195.1">
    <property type="nucleotide sequence ID" value="XM_035805302.1"/>
</dbReference>
<protein>
    <submittedName>
        <fullName evidence="3">LOW QUALITY PROTEIN: uncharacterized protein C15orf61-like</fullName>
    </submittedName>
</protein>
<evidence type="ECO:0000313" key="2">
    <source>
        <dbReference type="Proteomes" id="UP000001554"/>
    </source>
</evidence>
<reference evidence="2" key="1">
    <citation type="journal article" date="2020" name="Nat. Ecol. Evol.">
        <title>Deeply conserved synteny resolves early events in vertebrate evolution.</title>
        <authorList>
            <person name="Simakov O."/>
            <person name="Marletaz F."/>
            <person name="Yue J.X."/>
            <person name="O'Connell B."/>
            <person name="Jenkins J."/>
            <person name="Brandt A."/>
            <person name="Calef R."/>
            <person name="Tung C.H."/>
            <person name="Huang T.K."/>
            <person name="Schmutz J."/>
            <person name="Satoh N."/>
            <person name="Yu J.K."/>
            <person name="Putnam N.H."/>
            <person name="Green R.E."/>
            <person name="Rokhsar D.S."/>
        </authorList>
    </citation>
    <scope>NUCLEOTIDE SEQUENCE [LARGE SCALE GENOMIC DNA]</scope>
    <source>
        <strain evidence="2">S238N-H82</strain>
    </source>
</reference>
<sequence length="152" mass="18014">MVFLKSGRKSLWTVALRRKRQKPKASEVLTAHLRQEDCRLPHWTSYFVKYSSVRNDQFAKSHFNWPVDGQNYHILRTGCFPFIKYHCTRRPYQDLSAEDKFYTGLKIINFGFPCLAYGISAWFLVTTTEDVKMPQGVVKVYFWYKEDHNAMS</sequence>
<evidence type="ECO:0000256" key="1">
    <source>
        <dbReference type="SAM" id="Phobius"/>
    </source>
</evidence>
<feature type="transmembrane region" description="Helical" evidence="1">
    <location>
        <begin position="107"/>
        <end position="125"/>
    </location>
</feature>
<dbReference type="InterPro" id="IPR029245">
    <property type="entry name" value="DUF4528"/>
</dbReference>
<keyword evidence="2" id="KW-1185">Reference proteome</keyword>
<keyword evidence="1" id="KW-0812">Transmembrane</keyword>
<organism evidence="2 3">
    <name type="scientific">Branchiostoma floridae</name>
    <name type="common">Florida lancelet</name>
    <name type="synonym">Amphioxus</name>
    <dbReference type="NCBI Taxonomy" id="7739"/>
    <lineage>
        <taxon>Eukaryota</taxon>
        <taxon>Metazoa</taxon>
        <taxon>Chordata</taxon>
        <taxon>Cephalochordata</taxon>
        <taxon>Leptocardii</taxon>
        <taxon>Amphioxiformes</taxon>
        <taxon>Branchiostomatidae</taxon>
        <taxon>Branchiostoma</taxon>
    </lineage>
</organism>
<dbReference type="PANTHER" id="PTHR34651:SF1">
    <property type="entry name" value="SIMILAR TO ENSANGP00000021391"/>
    <property type="match status" value="1"/>
</dbReference>
<name>A0A9J7HKD1_BRAFL</name>
<dbReference type="Proteomes" id="UP000001554">
    <property type="component" value="Chromosome 18"/>
</dbReference>
<accession>A0A9J7HKD1</accession>
<keyword evidence="1" id="KW-0472">Membrane</keyword>
<dbReference type="Pfam" id="PF15031">
    <property type="entry name" value="DUF4528"/>
    <property type="match status" value="1"/>
</dbReference>
<dbReference type="PANTHER" id="PTHR34651">
    <property type="entry name" value="SIMILAR TO ENSANGP00000021391"/>
    <property type="match status" value="1"/>
</dbReference>
<keyword evidence="1" id="KW-1133">Transmembrane helix</keyword>
<evidence type="ECO:0000313" key="3">
    <source>
        <dbReference type="RefSeq" id="XP_035661195.1"/>
    </source>
</evidence>
<dbReference type="KEGG" id="bfo:118405690"/>
<dbReference type="OrthoDB" id="9970237at2759"/>
<proteinExistence type="predicted"/>
<reference evidence="3" key="2">
    <citation type="submission" date="2025-08" db="UniProtKB">
        <authorList>
            <consortium name="RefSeq"/>
        </authorList>
    </citation>
    <scope>IDENTIFICATION</scope>
    <source>
        <strain evidence="3">S238N-H82</strain>
        <tissue evidence="3">Testes</tissue>
    </source>
</reference>